<evidence type="ECO:0000256" key="6">
    <source>
        <dbReference type="ARBA" id="ARBA00022989"/>
    </source>
</evidence>
<feature type="transmembrane region" description="Helical" evidence="11">
    <location>
        <begin position="109"/>
        <end position="132"/>
    </location>
</feature>
<dbReference type="PANTHER" id="PTHR22589:SF31">
    <property type="entry name" value="CARNITINE O-PALMITOYLTRANSFERASE"/>
    <property type="match status" value="1"/>
</dbReference>
<evidence type="ECO:0000313" key="15">
    <source>
        <dbReference type="Proteomes" id="UP000267096"/>
    </source>
</evidence>
<dbReference type="GO" id="GO:0006635">
    <property type="term" value="P:fatty acid beta-oxidation"/>
    <property type="evidence" value="ECO:0007669"/>
    <property type="project" value="UniProtKB-UniPathway"/>
</dbReference>
<dbReference type="GO" id="GO:0009437">
    <property type="term" value="P:carnitine metabolic process"/>
    <property type="evidence" value="ECO:0007669"/>
    <property type="project" value="TreeGrafter"/>
</dbReference>
<dbReference type="UniPathway" id="UPA00659"/>
<keyword evidence="6 11" id="KW-1133">Transmembrane helix</keyword>
<comment type="similarity">
    <text evidence="2">Belongs to the carnitine/choline acetyltransferase family.</text>
</comment>
<keyword evidence="5" id="KW-0276">Fatty acid metabolism</keyword>
<protein>
    <submittedName>
        <fullName evidence="16">Carnitine O-palmitoyltransferase</fullName>
    </submittedName>
</protein>
<sequence length="474" mass="54732">MAEAHSVAALSFTLTHDGVSVSYDQELLRDIWHAFTRAYKRRLARFKCKADCKNDFITGIFPANTYSFCAVIISLTVFSVFRRDLSFGIVPFVQHYLFAFLFGDGVISQMLSLVICGALIWFVAIQAIRLSLKAFLSYKGWLYEDPLKSISNKSKIWLQALHFISKSDPMLHSFQGALPHLPLPSLQETLDKHLTSMRPICTDEEYDELVELTHKFSKGIGRRLQRYLVIKWILSINYITDWWEEFVYLRQRSPIMINSNYYGFDTLRGHPTNCQAARAANITYVALKFRRMVERQEVKPYAIATRAKVPFCSMQYERIFNSCRIPGEETDQFFHWDDSKHIAVLCKGCWFKIPIHNGKRFAANSIIDGELTPAPGEEHLAVLTAGGRTDWAHARKKFFSAGTNKTSLHAIERAAFVMILDDKEVEYDENDQSKLDHWACDLLHGNAKDRWFDKSFNFIVYRNGRMGINAEHSW</sequence>
<dbReference type="InterPro" id="IPR023213">
    <property type="entry name" value="CAT-like_dom_sf"/>
</dbReference>
<dbReference type="Gene3D" id="3.30.559.10">
    <property type="entry name" value="Chloramphenicol acetyltransferase-like domain"/>
    <property type="match status" value="1"/>
</dbReference>
<dbReference type="WBParaSite" id="ASIM_0000063901-mRNA-1">
    <property type="protein sequence ID" value="ASIM_0000063901-mRNA-1"/>
    <property type="gene ID" value="ASIM_0000063901"/>
</dbReference>
<feature type="transmembrane region" description="Helical" evidence="11">
    <location>
        <begin position="56"/>
        <end position="78"/>
    </location>
</feature>
<accession>A0A0M3IZF6</accession>
<keyword evidence="7" id="KW-0443">Lipid metabolism</keyword>
<evidence type="ECO:0000259" key="12">
    <source>
        <dbReference type="Pfam" id="PF00755"/>
    </source>
</evidence>
<evidence type="ECO:0000256" key="9">
    <source>
        <dbReference type="ARBA" id="ARBA00023315"/>
    </source>
</evidence>
<dbReference type="SUPFAM" id="SSF52777">
    <property type="entry name" value="CoA-dependent acyltransferases"/>
    <property type="match status" value="1"/>
</dbReference>
<dbReference type="InterPro" id="IPR042231">
    <property type="entry name" value="Cho/carn_acyl_trans_2"/>
</dbReference>
<name>A0A0M3IZF6_ANISI</name>
<dbReference type="InterPro" id="IPR039551">
    <property type="entry name" value="Cho/carn_acyl_trans"/>
</dbReference>
<dbReference type="InterPro" id="IPR032476">
    <property type="entry name" value="CPT_N"/>
</dbReference>
<feature type="domain" description="Carnitine O-palmitoyltransferase N-terminal" evidence="13">
    <location>
        <begin position="1"/>
        <end position="47"/>
    </location>
</feature>
<dbReference type="AlphaFoldDB" id="A0A0M3IZF6"/>
<keyword evidence="9" id="KW-0012">Acyltransferase</keyword>
<keyword evidence="4 11" id="KW-0812">Transmembrane</keyword>
<evidence type="ECO:0000256" key="4">
    <source>
        <dbReference type="ARBA" id="ARBA00022692"/>
    </source>
</evidence>
<comment type="subcellular location">
    <subcellularLocation>
        <location evidence="1">Membrane</location>
        <topology evidence="1">Multi-pass membrane protein</topology>
    </subcellularLocation>
</comment>
<dbReference type="Pfam" id="PF00755">
    <property type="entry name" value="Carn_acyltransf"/>
    <property type="match status" value="1"/>
</dbReference>
<dbReference type="OrthoDB" id="240216at2759"/>
<feature type="active site" description="Proton acceptor" evidence="10">
    <location>
        <position position="472"/>
    </location>
</feature>
<reference evidence="14 15" key="2">
    <citation type="submission" date="2018-11" db="EMBL/GenBank/DDBJ databases">
        <authorList>
            <consortium name="Pathogen Informatics"/>
        </authorList>
    </citation>
    <scope>NUCLEOTIDE SEQUENCE [LARGE SCALE GENOMIC DNA]</scope>
</reference>
<evidence type="ECO:0000256" key="10">
    <source>
        <dbReference type="PIRSR" id="PIRSR600542-1"/>
    </source>
</evidence>
<dbReference type="GO" id="GO:0016020">
    <property type="term" value="C:membrane"/>
    <property type="evidence" value="ECO:0007669"/>
    <property type="project" value="UniProtKB-SubCell"/>
</dbReference>
<dbReference type="InterPro" id="IPR000542">
    <property type="entry name" value="Carn_acyl_trans"/>
</dbReference>
<reference evidence="16" key="1">
    <citation type="submission" date="2017-02" db="UniProtKB">
        <authorList>
            <consortium name="WormBaseParasite"/>
        </authorList>
    </citation>
    <scope>IDENTIFICATION</scope>
</reference>
<dbReference type="GO" id="GO:0004095">
    <property type="term" value="F:carnitine O-palmitoyltransferase activity"/>
    <property type="evidence" value="ECO:0007669"/>
    <property type="project" value="TreeGrafter"/>
</dbReference>
<dbReference type="EMBL" id="UYRR01000373">
    <property type="protein sequence ID" value="VDK17820.1"/>
    <property type="molecule type" value="Genomic_DNA"/>
</dbReference>
<dbReference type="PANTHER" id="PTHR22589">
    <property type="entry name" value="CARNITINE O-ACYLTRANSFERASE"/>
    <property type="match status" value="1"/>
</dbReference>
<keyword evidence="15" id="KW-1185">Reference proteome</keyword>
<evidence type="ECO:0000313" key="14">
    <source>
        <dbReference type="EMBL" id="VDK17820.1"/>
    </source>
</evidence>
<keyword evidence="8 11" id="KW-0472">Membrane</keyword>
<evidence type="ECO:0000256" key="3">
    <source>
        <dbReference type="ARBA" id="ARBA00022679"/>
    </source>
</evidence>
<dbReference type="Gene3D" id="6.10.250.1760">
    <property type="match status" value="1"/>
</dbReference>
<dbReference type="Proteomes" id="UP000267096">
    <property type="component" value="Unassembled WGS sequence"/>
</dbReference>
<keyword evidence="3" id="KW-0808">Transferase</keyword>
<gene>
    <name evidence="14" type="ORF">ASIM_LOCUS539</name>
</gene>
<evidence type="ECO:0000256" key="7">
    <source>
        <dbReference type="ARBA" id="ARBA00023098"/>
    </source>
</evidence>
<organism evidence="16">
    <name type="scientific">Anisakis simplex</name>
    <name type="common">Herring worm</name>
    <dbReference type="NCBI Taxonomy" id="6269"/>
    <lineage>
        <taxon>Eukaryota</taxon>
        <taxon>Metazoa</taxon>
        <taxon>Ecdysozoa</taxon>
        <taxon>Nematoda</taxon>
        <taxon>Chromadorea</taxon>
        <taxon>Rhabditida</taxon>
        <taxon>Spirurina</taxon>
        <taxon>Ascaridomorpha</taxon>
        <taxon>Ascaridoidea</taxon>
        <taxon>Anisakidae</taxon>
        <taxon>Anisakis</taxon>
        <taxon>Anisakis simplex complex</taxon>
    </lineage>
</organism>
<evidence type="ECO:0000256" key="11">
    <source>
        <dbReference type="SAM" id="Phobius"/>
    </source>
</evidence>
<evidence type="ECO:0000256" key="8">
    <source>
        <dbReference type="ARBA" id="ARBA00023136"/>
    </source>
</evidence>
<feature type="domain" description="Choline/carnitine acyltransferase" evidence="12">
    <location>
        <begin position="181"/>
        <end position="474"/>
    </location>
</feature>
<evidence type="ECO:0000313" key="16">
    <source>
        <dbReference type="WBParaSite" id="ASIM_0000063901-mRNA-1"/>
    </source>
</evidence>
<evidence type="ECO:0000256" key="5">
    <source>
        <dbReference type="ARBA" id="ARBA00022832"/>
    </source>
</evidence>
<dbReference type="Pfam" id="PF16484">
    <property type="entry name" value="CPT_N"/>
    <property type="match status" value="1"/>
</dbReference>
<evidence type="ECO:0000256" key="1">
    <source>
        <dbReference type="ARBA" id="ARBA00004141"/>
    </source>
</evidence>
<dbReference type="GO" id="GO:0005739">
    <property type="term" value="C:mitochondrion"/>
    <property type="evidence" value="ECO:0007669"/>
    <property type="project" value="TreeGrafter"/>
</dbReference>
<proteinExistence type="inferred from homology"/>
<evidence type="ECO:0000256" key="2">
    <source>
        <dbReference type="ARBA" id="ARBA00005232"/>
    </source>
</evidence>
<dbReference type="Gene3D" id="3.30.559.70">
    <property type="entry name" value="Choline/Carnitine o-acyltransferase, domain 2"/>
    <property type="match status" value="1"/>
</dbReference>
<evidence type="ECO:0000259" key="13">
    <source>
        <dbReference type="Pfam" id="PF16484"/>
    </source>
</evidence>